<protein>
    <submittedName>
        <fullName evidence="1">Uncharacterized protein</fullName>
    </submittedName>
</protein>
<keyword evidence="2" id="KW-1185">Reference proteome</keyword>
<proteinExistence type="predicted"/>
<sequence length="164" mass="17589">MTDDDLAARYETLRAAAAEVLHSALNTRHPAPYTAELHELHRVLLDSPSAPAGTPDPARHSLAFTDYREDGSSGPYELTRLTEEIRAELADDRARGEHVPDHPVRDVPLTQLRALVIGSLLHELAARLAPGPAVGVAEAGRELAEIAADLGTRLINQTSAGAQQ</sequence>
<name>A0A4Q7KVX4_9PSEU</name>
<dbReference type="EMBL" id="SGWQ01000003">
    <property type="protein sequence ID" value="RZS40716.1"/>
    <property type="molecule type" value="Genomic_DNA"/>
</dbReference>
<dbReference type="OrthoDB" id="5190948at2"/>
<dbReference type="AlphaFoldDB" id="A0A4Q7KVX4"/>
<reference evidence="1 2" key="1">
    <citation type="submission" date="2019-02" db="EMBL/GenBank/DDBJ databases">
        <title>Genomic Encyclopedia of Type Strains, Phase IV (KMG-IV): sequencing the most valuable type-strain genomes for metagenomic binning, comparative biology and taxonomic classification.</title>
        <authorList>
            <person name="Goeker M."/>
        </authorList>
    </citation>
    <scope>NUCLEOTIDE SEQUENCE [LARGE SCALE GENOMIC DNA]</scope>
    <source>
        <strain evidence="1 2">DSM 101727</strain>
    </source>
</reference>
<accession>A0A4Q7KVX4</accession>
<dbReference type="RefSeq" id="WP_130343735.1">
    <property type="nucleotide sequence ID" value="NZ_SGWQ01000003.1"/>
</dbReference>
<dbReference type="Proteomes" id="UP000294257">
    <property type="component" value="Unassembled WGS sequence"/>
</dbReference>
<organism evidence="1 2">
    <name type="scientific">Herbihabitans rhizosphaerae</name>
    <dbReference type="NCBI Taxonomy" id="1872711"/>
    <lineage>
        <taxon>Bacteria</taxon>
        <taxon>Bacillati</taxon>
        <taxon>Actinomycetota</taxon>
        <taxon>Actinomycetes</taxon>
        <taxon>Pseudonocardiales</taxon>
        <taxon>Pseudonocardiaceae</taxon>
        <taxon>Herbihabitans</taxon>
    </lineage>
</organism>
<evidence type="ECO:0000313" key="1">
    <source>
        <dbReference type="EMBL" id="RZS40716.1"/>
    </source>
</evidence>
<comment type="caution">
    <text evidence="1">The sequence shown here is derived from an EMBL/GenBank/DDBJ whole genome shotgun (WGS) entry which is preliminary data.</text>
</comment>
<gene>
    <name evidence="1" type="ORF">EV193_10327</name>
</gene>
<evidence type="ECO:0000313" key="2">
    <source>
        <dbReference type="Proteomes" id="UP000294257"/>
    </source>
</evidence>